<evidence type="ECO:0000256" key="3">
    <source>
        <dbReference type="ARBA" id="ARBA00022801"/>
    </source>
</evidence>
<keyword evidence="11" id="KW-1185">Reference proteome</keyword>
<evidence type="ECO:0000256" key="6">
    <source>
        <dbReference type="ARBA" id="ARBA00052005"/>
    </source>
</evidence>
<organism evidence="10 11">
    <name type="scientific">Formimonas warabiya</name>
    <dbReference type="NCBI Taxonomy" id="1761012"/>
    <lineage>
        <taxon>Bacteria</taxon>
        <taxon>Bacillati</taxon>
        <taxon>Bacillota</taxon>
        <taxon>Clostridia</taxon>
        <taxon>Eubacteriales</taxon>
        <taxon>Peptococcaceae</taxon>
        <taxon>Candidatus Formimonas</taxon>
    </lineage>
</organism>
<feature type="binding site" evidence="9">
    <location>
        <position position="10"/>
    </location>
    <ligand>
        <name>Mg(2+)</name>
        <dbReference type="ChEBI" id="CHEBI:18420"/>
    </ligand>
</feature>
<dbReference type="EC" id="3.11.1.1" evidence="8 9"/>
<keyword evidence="3 9" id="KW-0378">Hydrolase</keyword>
<dbReference type="InterPro" id="IPR036412">
    <property type="entry name" value="HAD-like_sf"/>
</dbReference>
<evidence type="ECO:0000256" key="9">
    <source>
        <dbReference type="HAMAP-Rule" id="MF_01375"/>
    </source>
</evidence>
<evidence type="ECO:0000256" key="1">
    <source>
        <dbReference type="ARBA" id="ARBA00011738"/>
    </source>
</evidence>
<dbReference type="CDD" id="cd02586">
    <property type="entry name" value="HAD_PHN"/>
    <property type="match status" value="1"/>
</dbReference>
<dbReference type="HAMAP" id="MF_01375">
    <property type="entry name" value="PhnX"/>
    <property type="match status" value="1"/>
</dbReference>
<evidence type="ECO:0000313" key="11">
    <source>
        <dbReference type="Proteomes" id="UP000323521"/>
    </source>
</evidence>
<dbReference type="GO" id="GO:0006281">
    <property type="term" value="P:DNA repair"/>
    <property type="evidence" value="ECO:0007669"/>
    <property type="project" value="TreeGrafter"/>
</dbReference>
<gene>
    <name evidence="9" type="primary">phnX</name>
    <name evidence="10" type="ORF">DCMF_19500</name>
</gene>
<dbReference type="RefSeq" id="WP_214658742.1">
    <property type="nucleotide sequence ID" value="NZ_CP017634.1"/>
</dbReference>
<dbReference type="SUPFAM" id="SSF56784">
    <property type="entry name" value="HAD-like"/>
    <property type="match status" value="1"/>
</dbReference>
<comment type="similarity">
    <text evidence="9">Belongs to the HAD-like hydrolase superfamily. PhnX family.</text>
</comment>
<dbReference type="KEGG" id="fwa:DCMF_19500"/>
<dbReference type="NCBIfam" id="TIGR01422">
    <property type="entry name" value="phosphonatase"/>
    <property type="match status" value="1"/>
</dbReference>
<proteinExistence type="inferred from homology"/>
<dbReference type="InterPro" id="IPR023214">
    <property type="entry name" value="HAD_sf"/>
</dbReference>
<dbReference type="SFLD" id="SFLDS00003">
    <property type="entry name" value="Haloacid_Dehalogenase"/>
    <property type="match status" value="1"/>
</dbReference>
<dbReference type="InterPro" id="IPR006323">
    <property type="entry name" value="Phosphonoacetald_hydro"/>
</dbReference>
<sequence length="276" mass="30854">MNKIKAVVFDWAGTAVDYGCFAPLHVFEEVFLEKGIEITGAEARGPMGMRKIDHIRALCQMERISQAWKELFGRQPDEGDVRELYGNFEPMLLQILPGYTDPVPGVVELVSRLRDRGIKIGSTTGYSAKMMEIVTKEAARKGYQPDLVVTPDEVPAGRPYPWMCFQNAIRLGVYPMSAMAKVGDTVSDIREGINAGMWSIGVIKGGSELGLSQTEVKAMKKRELKEKINEVSRRFKEAGAHYVVKEIGEVFEIIEDIEKRLKKGALPNAKNWKKSS</sequence>
<dbReference type="PANTHER" id="PTHR43434">
    <property type="entry name" value="PHOSPHOGLYCOLATE PHOSPHATASE"/>
    <property type="match status" value="1"/>
</dbReference>
<keyword evidence="5 9" id="KW-0704">Schiff base</keyword>
<dbReference type="PANTHER" id="PTHR43434:SF19">
    <property type="entry name" value="PHOSPHONOACETALDEHYDE HYDROLASE"/>
    <property type="match status" value="1"/>
</dbReference>
<comment type="cofactor">
    <cofactor evidence="9">
        <name>Mg(2+)</name>
        <dbReference type="ChEBI" id="CHEBI:18420"/>
    </cofactor>
    <text evidence="9">Binds 1 Mg(2+) ion per subunit.</text>
</comment>
<feature type="active site" description="Schiff-base intermediate with substrate" evidence="9">
    <location>
        <position position="51"/>
    </location>
</feature>
<comment type="function">
    <text evidence="7 9">Involved in phosphonate degradation.</text>
</comment>
<accession>A0A3G1KW78</accession>
<reference evidence="10 11" key="1">
    <citation type="submission" date="2016-10" db="EMBL/GenBank/DDBJ databases">
        <title>Complete Genome Sequence of Peptococcaceae strain DCMF.</title>
        <authorList>
            <person name="Edwards R.J."/>
            <person name="Holland S.I."/>
            <person name="Deshpande N.P."/>
            <person name="Wong Y.K."/>
            <person name="Ertan H."/>
            <person name="Manefield M."/>
            <person name="Russell T.L."/>
            <person name="Lee M.J."/>
        </authorList>
    </citation>
    <scope>NUCLEOTIDE SEQUENCE [LARGE SCALE GENOMIC DNA]</scope>
    <source>
        <strain evidence="10 11">DCMF</strain>
    </source>
</reference>
<keyword evidence="2 9" id="KW-0479">Metal-binding</keyword>
<name>A0A3G1KW78_FORW1</name>
<dbReference type="GO" id="GO:0019700">
    <property type="term" value="P:organic phosphonate catabolic process"/>
    <property type="evidence" value="ECO:0007669"/>
    <property type="project" value="InterPro"/>
</dbReference>
<evidence type="ECO:0000256" key="8">
    <source>
        <dbReference type="ARBA" id="ARBA00066472"/>
    </source>
</evidence>
<dbReference type="InterPro" id="IPR050155">
    <property type="entry name" value="HAD-like_hydrolase_sf"/>
</dbReference>
<dbReference type="GO" id="GO:0008967">
    <property type="term" value="F:phosphoglycolate phosphatase activity"/>
    <property type="evidence" value="ECO:0007669"/>
    <property type="project" value="TreeGrafter"/>
</dbReference>
<evidence type="ECO:0000256" key="2">
    <source>
        <dbReference type="ARBA" id="ARBA00022723"/>
    </source>
</evidence>
<dbReference type="Gene3D" id="3.40.50.1000">
    <property type="entry name" value="HAD superfamily/HAD-like"/>
    <property type="match status" value="1"/>
</dbReference>
<keyword evidence="4 9" id="KW-0460">Magnesium</keyword>
<dbReference type="AlphaFoldDB" id="A0A3G1KW78"/>
<comment type="catalytic activity">
    <reaction evidence="6 9">
        <text>phosphonoacetaldehyde + H2O = acetaldehyde + phosphate + H(+)</text>
        <dbReference type="Rhea" id="RHEA:18905"/>
        <dbReference type="ChEBI" id="CHEBI:15343"/>
        <dbReference type="ChEBI" id="CHEBI:15377"/>
        <dbReference type="ChEBI" id="CHEBI:15378"/>
        <dbReference type="ChEBI" id="CHEBI:43474"/>
        <dbReference type="ChEBI" id="CHEBI:58383"/>
        <dbReference type="EC" id="3.11.1.1"/>
    </reaction>
</comment>
<dbReference type="SFLD" id="SFLDG01135">
    <property type="entry name" value="C1.5.6:_HAD__Beta-PGM__Phospha"/>
    <property type="match status" value="1"/>
</dbReference>
<evidence type="ECO:0000313" key="10">
    <source>
        <dbReference type="EMBL" id="ATW26647.1"/>
    </source>
</evidence>
<evidence type="ECO:0000256" key="7">
    <source>
        <dbReference type="ARBA" id="ARBA00056573"/>
    </source>
</evidence>
<feature type="active site" description="Nucleophile" evidence="9">
    <location>
        <position position="10"/>
    </location>
</feature>
<dbReference type="FunFam" id="1.10.150.240:FF:000006">
    <property type="entry name" value="Phosphonoacetaldehyde hydrolase"/>
    <property type="match status" value="1"/>
</dbReference>
<protein>
    <recommendedName>
        <fullName evidence="8 9">Phosphonoacetaldehyde hydrolase</fullName>
        <shortName evidence="9">Phosphonatase</shortName>
        <ecNumber evidence="8 9">3.11.1.1</ecNumber>
    </recommendedName>
    <alternativeName>
        <fullName evidence="9">Phosphonoacetaldehyde phosphonohydrolase</fullName>
    </alternativeName>
</protein>
<dbReference type="InterPro" id="IPR023198">
    <property type="entry name" value="PGP-like_dom2"/>
</dbReference>
<dbReference type="Proteomes" id="UP000323521">
    <property type="component" value="Chromosome"/>
</dbReference>
<dbReference type="GO" id="GO:0000287">
    <property type="term" value="F:magnesium ion binding"/>
    <property type="evidence" value="ECO:0007669"/>
    <property type="project" value="UniProtKB-UniRule"/>
</dbReference>
<dbReference type="SFLD" id="SFLDG01129">
    <property type="entry name" value="C1.5:_HAD__Beta-PGM__Phosphata"/>
    <property type="match status" value="1"/>
</dbReference>
<dbReference type="Pfam" id="PF00702">
    <property type="entry name" value="Hydrolase"/>
    <property type="match status" value="1"/>
</dbReference>
<comment type="subunit">
    <text evidence="1 9">Homodimer.</text>
</comment>
<feature type="binding site" evidence="9">
    <location>
        <position position="184"/>
    </location>
    <ligand>
        <name>Mg(2+)</name>
        <dbReference type="ChEBI" id="CHEBI:18420"/>
    </ligand>
</feature>
<dbReference type="Gene3D" id="1.10.150.240">
    <property type="entry name" value="Putative phosphatase, domain 2"/>
    <property type="match status" value="1"/>
</dbReference>
<dbReference type="GO" id="GO:0005829">
    <property type="term" value="C:cytosol"/>
    <property type="evidence" value="ECO:0007669"/>
    <property type="project" value="TreeGrafter"/>
</dbReference>
<dbReference type="EMBL" id="CP017634">
    <property type="protein sequence ID" value="ATW26647.1"/>
    <property type="molecule type" value="Genomic_DNA"/>
</dbReference>
<dbReference type="GO" id="GO:0050194">
    <property type="term" value="F:phosphonoacetaldehyde hydrolase activity"/>
    <property type="evidence" value="ECO:0007669"/>
    <property type="project" value="UniProtKB-UniRule"/>
</dbReference>
<feature type="binding site" evidence="9">
    <location>
        <position position="12"/>
    </location>
    <ligand>
        <name>Mg(2+)</name>
        <dbReference type="ChEBI" id="CHEBI:18420"/>
    </ligand>
</feature>
<evidence type="ECO:0000256" key="4">
    <source>
        <dbReference type="ARBA" id="ARBA00022842"/>
    </source>
</evidence>
<evidence type="ECO:0000256" key="5">
    <source>
        <dbReference type="ARBA" id="ARBA00023270"/>
    </source>
</evidence>